<proteinExistence type="predicted"/>
<dbReference type="EMBL" id="CABFPH010000002">
    <property type="protein sequence ID" value="VUD69694.1"/>
    <property type="molecule type" value="Genomic_DNA"/>
</dbReference>
<dbReference type="PROSITE" id="PS51898">
    <property type="entry name" value="TYR_RECOMBINASE"/>
    <property type="match status" value="1"/>
</dbReference>
<dbReference type="SUPFAM" id="SSF56349">
    <property type="entry name" value="DNA breaking-rejoining enzymes"/>
    <property type="match status" value="1"/>
</dbReference>
<dbReference type="GO" id="GO:0015074">
    <property type="term" value="P:DNA integration"/>
    <property type="evidence" value="ECO:0007669"/>
    <property type="project" value="InterPro"/>
</dbReference>
<organism evidence="3 4">
    <name type="scientific">Methylobacterium symbioticum</name>
    <dbReference type="NCBI Taxonomy" id="2584084"/>
    <lineage>
        <taxon>Bacteria</taxon>
        <taxon>Pseudomonadati</taxon>
        <taxon>Pseudomonadota</taxon>
        <taxon>Alphaproteobacteria</taxon>
        <taxon>Hyphomicrobiales</taxon>
        <taxon>Methylobacteriaceae</taxon>
        <taxon>Methylobacterium</taxon>
    </lineage>
</organism>
<keyword evidence="4" id="KW-1185">Reference proteome</keyword>
<feature type="domain" description="Tyr recombinase" evidence="2">
    <location>
        <begin position="54"/>
        <end position="231"/>
    </location>
</feature>
<dbReference type="Gene3D" id="1.10.443.10">
    <property type="entry name" value="Intergrase catalytic core"/>
    <property type="match status" value="1"/>
</dbReference>
<dbReference type="GO" id="GO:0006310">
    <property type="term" value="P:DNA recombination"/>
    <property type="evidence" value="ECO:0007669"/>
    <property type="project" value="UniProtKB-KW"/>
</dbReference>
<reference evidence="3 4" key="1">
    <citation type="submission" date="2019-06" db="EMBL/GenBank/DDBJ databases">
        <authorList>
            <person name="Rodrigo-Torres L."/>
            <person name="Arahal R. D."/>
            <person name="Lucena T."/>
        </authorList>
    </citation>
    <scope>NUCLEOTIDE SEQUENCE [LARGE SCALE GENOMIC DNA]</scope>
    <source>
        <strain evidence="3 4">SB0023/3</strain>
    </source>
</reference>
<evidence type="ECO:0000313" key="4">
    <source>
        <dbReference type="Proteomes" id="UP000410984"/>
    </source>
</evidence>
<dbReference type="AlphaFoldDB" id="A0A509E7R8"/>
<dbReference type="InterPro" id="IPR002104">
    <property type="entry name" value="Integrase_catalytic"/>
</dbReference>
<evidence type="ECO:0000313" key="3">
    <source>
        <dbReference type="EMBL" id="VUD69694.1"/>
    </source>
</evidence>
<name>A0A509E7R8_9HYPH</name>
<accession>A0A509E7R8</accession>
<evidence type="ECO:0000256" key="1">
    <source>
        <dbReference type="ARBA" id="ARBA00023172"/>
    </source>
</evidence>
<dbReference type="InterPro" id="IPR013762">
    <property type="entry name" value="Integrase-like_cat_sf"/>
</dbReference>
<dbReference type="Pfam" id="PF00589">
    <property type="entry name" value="Phage_integrase"/>
    <property type="match status" value="1"/>
</dbReference>
<keyword evidence="1" id="KW-0233">DNA recombination</keyword>
<dbReference type="Proteomes" id="UP000410984">
    <property type="component" value="Unassembled WGS sequence"/>
</dbReference>
<sequence length="261" mass="28126">MVFGPGVPFGGALADEDLGRARLGGQSRRAGGNSAALTETNPARDVPYLQGCTDGFHTWSLDEVTQFIARHPPGTKGYLALALLLFTGCRRSDVVALGRQHIPAGWLRYTQHTNRNRAPVTLDLQVLPVLQAAIDTMPARPAVHETELAFLIRQFGRPFTANGFGNWFRKRCEEAGLIDCDAHALRKAGATLAAESGATELQLMAIYGWRNPKQAAVYTRKARQTILAGGALHLIRLDPVGIVACPTSTEIPSGGTNSVFK</sequence>
<dbReference type="InterPro" id="IPR011010">
    <property type="entry name" value="DNA_brk_join_enz"/>
</dbReference>
<evidence type="ECO:0000259" key="2">
    <source>
        <dbReference type="PROSITE" id="PS51898"/>
    </source>
</evidence>
<gene>
    <name evidence="3" type="ORF">MET9862_00251</name>
</gene>
<dbReference type="GO" id="GO:0003677">
    <property type="term" value="F:DNA binding"/>
    <property type="evidence" value="ECO:0007669"/>
    <property type="project" value="InterPro"/>
</dbReference>
<protein>
    <recommendedName>
        <fullName evidence="2">Tyr recombinase domain-containing protein</fullName>
    </recommendedName>
</protein>